<accession>A0A8C8E636</accession>
<sequence length="65" mass="7050">MMAARGGWNNLTTLQRAAVLLGIPAGAAVCYILYRRYRESRGGCRSPAAVPRFEPSAASRGPRTR</sequence>
<dbReference type="Proteomes" id="UP000694552">
    <property type="component" value="Unplaced"/>
</dbReference>
<proteinExistence type="predicted"/>
<keyword evidence="2" id="KW-1133">Transmembrane helix</keyword>
<keyword evidence="2" id="KW-0472">Membrane</keyword>
<evidence type="ECO:0000256" key="1">
    <source>
        <dbReference type="SAM" id="MobiDB-lite"/>
    </source>
</evidence>
<feature type="region of interest" description="Disordered" evidence="1">
    <location>
        <begin position="41"/>
        <end position="65"/>
    </location>
</feature>
<dbReference type="Ensembl" id="ENSOSUT00000004003.1">
    <property type="protein sequence ID" value="ENSOSUP00000003885.1"/>
    <property type="gene ID" value="ENSOSUG00000002825.1"/>
</dbReference>
<protein>
    <submittedName>
        <fullName evidence="3">Uncharacterized protein</fullName>
    </submittedName>
</protein>
<dbReference type="AlphaFoldDB" id="A0A8C8E636"/>
<organism evidence="3 4">
    <name type="scientific">Otus sunia</name>
    <name type="common">Oriental scops-owl</name>
    <dbReference type="NCBI Taxonomy" id="257818"/>
    <lineage>
        <taxon>Eukaryota</taxon>
        <taxon>Metazoa</taxon>
        <taxon>Chordata</taxon>
        <taxon>Craniata</taxon>
        <taxon>Vertebrata</taxon>
        <taxon>Euteleostomi</taxon>
        <taxon>Archelosauria</taxon>
        <taxon>Archosauria</taxon>
        <taxon>Dinosauria</taxon>
        <taxon>Saurischia</taxon>
        <taxon>Theropoda</taxon>
        <taxon>Coelurosauria</taxon>
        <taxon>Aves</taxon>
        <taxon>Neognathae</taxon>
        <taxon>Neoaves</taxon>
        <taxon>Telluraves</taxon>
        <taxon>Strigiformes</taxon>
        <taxon>Strigidae</taxon>
        <taxon>Otus</taxon>
    </lineage>
</organism>
<evidence type="ECO:0000313" key="4">
    <source>
        <dbReference type="Proteomes" id="UP000694552"/>
    </source>
</evidence>
<evidence type="ECO:0000313" key="3">
    <source>
        <dbReference type="Ensembl" id="ENSOSUP00000003885.1"/>
    </source>
</evidence>
<feature type="transmembrane region" description="Helical" evidence="2">
    <location>
        <begin position="17"/>
        <end position="34"/>
    </location>
</feature>
<keyword evidence="2" id="KW-0812">Transmembrane</keyword>
<reference evidence="3" key="2">
    <citation type="submission" date="2025-09" db="UniProtKB">
        <authorList>
            <consortium name="Ensembl"/>
        </authorList>
    </citation>
    <scope>IDENTIFICATION</scope>
</reference>
<keyword evidence="4" id="KW-1185">Reference proteome</keyword>
<evidence type="ECO:0000256" key="2">
    <source>
        <dbReference type="SAM" id="Phobius"/>
    </source>
</evidence>
<reference evidence="3" key="1">
    <citation type="submission" date="2025-08" db="UniProtKB">
        <authorList>
            <consortium name="Ensembl"/>
        </authorList>
    </citation>
    <scope>IDENTIFICATION</scope>
</reference>
<name>A0A8C8E636_9STRI</name>